<accession>A0A6H0FZJ1</accession>
<evidence type="ECO:0000256" key="2">
    <source>
        <dbReference type="ARBA" id="ARBA00008163"/>
    </source>
</evidence>
<dbReference type="Proteomes" id="UP000501692">
    <property type="component" value="Chromosome"/>
</dbReference>
<dbReference type="GO" id="GO:0009279">
    <property type="term" value="C:cell outer membrane"/>
    <property type="evidence" value="ECO:0007669"/>
    <property type="project" value="UniProtKB-SubCell"/>
</dbReference>
<dbReference type="Gene3D" id="2.40.160.60">
    <property type="entry name" value="Outer membrane protein transport protein (OMPP1/FadL/TodX)"/>
    <property type="match status" value="1"/>
</dbReference>
<organism evidence="8 9">
    <name type="scientific">Acinetobacter pittii</name>
    <name type="common">Acinetobacter genomosp. 3</name>
    <dbReference type="NCBI Taxonomy" id="48296"/>
    <lineage>
        <taxon>Bacteria</taxon>
        <taxon>Pseudomonadati</taxon>
        <taxon>Pseudomonadota</taxon>
        <taxon>Gammaproteobacteria</taxon>
        <taxon>Moraxellales</taxon>
        <taxon>Moraxellaceae</taxon>
        <taxon>Acinetobacter</taxon>
        <taxon>Acinetobacter calcoaceticus/baumannii complex</taxon>
    </lineage>
</organism>
<gene>
    <name evidence="8" type="ORF">G8E09_08895</name>
</gene>
<keyword evidence="7" id="KW-0998">Cell outer membrane</keyword>
<dbReference type="AlphaFoldDB" id="A0A6H0FZJ1"/>
<sequence>MKMNKSVFIGTSLTIFPFSLTLGAGMERTTQSVAAFLQPNNYFEAGINVLDPNVSGKIDADFNKGGLSAAANMDTGNIANHYIAPSAALKLQLTDHFSIGFLYDHPFGSDSLYPIQKLPAYTEGDASTGAKVTTQNLSTIVGYQPNENWNFYAGPVLQTVKGETHVRGAGYMWLKYDMTTSEKLGTGWLAGFAYSIPEIALKTSLTYRSEIDHDVKMTESLALRHPVYGVTDFGTDVSPSTVTTPQSINLDLQSGIMADTVAFANVRWVEWSKNKISPPKLYKTTQQVMGKGIDLVTYYEDQISANVGLGRKLNDHWGGSLSVGWDSGAGDPITTLGPTKGYWNVGVGFKFSPQPNYDIALGVKHFWLGDARAQSAADFGTNNSDAYFSNNTAWAYGLKIGYKF</sequence>
<dbReference type="PANTHER" id="PTHR35093:SF8">
    <property type="entry name" value="OUTER MEMBRANE PROTEIN NMB0088-RELATED"/>
    <property type="match status" value="1"/>
</dbReference>
<dbReference type="PANTHER" id="PTHR35093">
    <property type="entry name" value="OUTER MEMBRANE PROTEIN NMB0088-RELATED"/>
    <property type="match status" value="1"/>
</dbReference>
<dbReference type="SUPFAM" id="SSF56935">
    <property type="entry name" value="Porins"/>
    <property type="match status" value="1"/>
</dbReference>
<protein>
    <submittedName>
        <fullName evidence="8">Transporter</fullName>
    </submittedName>
</protein>
<evidence type="ECO:0000313" key="9">
    <source>
        <dbReference type="Proteomes" id="UP000501692"/>
    </source>
</evidence>
<evidence type="ECO:0000256" key="6">
    <source>
        <dbReference type="ARBA" id="ARBA00023136"/>
    </source>
</evidence>
<evidence type="ECO:0000256" key="5">
    <source>
        <dbReference type="ARBA" id="ARBA00022729"/>
    </source>
</evidence>
<keyword evidence="3" id="KW-1134">Transmembrane beta strand</keyword>
<keyword evidence="4" id="KW-0812">Transmembrane</keyword>
<name>A0A6H0FZJ1_ACIPI</name>
<comment type="similarity">
    <text evidence="2">Belongs to the OmpP1/FadL family.</text>
</comment>
<comment type="subcellular location">
    <subcellularLocation>
        <location evidence="1">Cell outer membrane</location>
        <topology evidence="1">Multi-pass membrane protein</topology>
    </subcellularLocation>
</comment>
<reference evidence="8 9" key="1">
    <citation type="submission" date="2020-03" db="EMBL/GenBank/DDBJ databases">
        <authorList>
            <person name="Zhang L."/>
            <person name="Han X."/>
            <person name="Chen Y."/>
            <person name="Yu Y."/>
        </authorList>
    </citation>
    <scope>NUCLEOTIDE SEQUENCE [LARGE SCALE GENOMIC DNA]</scope>
    <source>
        <strain evidence="8 9">A1254</strain>
    </source>
</reference>
<proteinExistence type="inferred from homology"/>
<evidence type="ECO:0000256" key="1">
    <source>
        <dbReference type="ARBA" id="ARBA00004571"/>
    </source>
</evidence>
<evidence type="ECO:0000256" key="7">
    <source>
        <dbReference type="ARBA" id="ARBA00023237"/>
    </source>
</evidence>
<dbReference type="EMBL" id="CP049806">
    <property type="protein sequence ID" value="QIT19787.1"/>
    <property type="molecule type" value="Genomic_DNA"/>
</dbReference>
<keyword evidence="5" id="KW-0732">Signal</keyword>
<dbReference type="InterPro" id="IPR005017">
    <property type="entry name" value="OMPP1/FadL/TodX"/>
</dbReference>
<evidence type="ECO:0000313" key="8">
    <source>
        <dbReference type="EMBL" id="QIT19787.1"/>
    </source>
</evidence>
<evidence type="ECO:0000256" key="4">
    <source>
        <dbReference type="ARBA" id="ARBA00022692"/>
    </source>
</evidence>
<keyword evidence="6" id="KW-0472">Membrane</keyword>
<evidence type="ECO:0000256" key="3">
    <source>
        <dbReference type="ARBA" id="ARBA00022452"/>
    </source>
</evidence>
<dbReference type="GO" id="GO:0015483">
    <property type="term" value="F:long-chain fatty acid transporting porin activity"/>
    <property type="evidence" value="ECO:0007669"/>
    <property type="project" value="TreeGrafter"/>
</dbReference>